<dbReference type="SUPFAM" id="SSF88946">
    <property type="entry name" value="Sigma2 domain of RNA polymerase sigma factors"/>
    <property type="match status" value="1"/>
</dbReference>
<feature type="domain" description="RNA polymerase sigma factor 70 region 4 type 2" evidence="7">
    <location>
        <begin position="122"/>
        <end position="174"/>
    </location>
</feature>
<protein>
    <submittedName>
        <fullName evidence="8">RNA polymerase sigma factor, sigma-70 family</fullName>
    </submittedName>
</protein>
<dbReference type="SUPFAM" id="SSF88659">
    <property type="entry name" value="Sigma3 and sigma4 domains of RNA polymerase sigma factors"/>
    <property type="match status" value="1"/>
</dbReference>
<dbReference type="Pfam" id="PF04542">
    <property type="entry name" value="Sigma70_r2"/>
    <property type="match status" value="1"/>
</dbReference>
<reference evidence="8" key="1">
    <citation type="submission" date="2015-07" db="EMBL/GenBank/DDBJ databases">
        <title>Draft Genome Sequences of Anaerolinea thermolimosa IMO-1, Bellilinea caldifistulae GOMI-1, Leptolinea tardivitalis YMTK-2, Levilinea saccharolytica KIBI-1,Longilinea arvoryzae KOME-1, Previously Described as Members of the Anaerolineaceae (Chloroflexi).</title>
        <authorList>
            <person name="Sekiguchi Y."/>
            <person name="Ohashi A."/>
            <person name="Matsuura N."/>
            <person name="Tourlousse M.D."/>
        </authorList>
    </citation>
    <scope>NUCLEOTIDE SEQUENCE [LARGE SCALE GENOMIC DNA]</scope>
    <source>
        <strain evidence="8">KOME-1</strain>
    </source>
</reference>
<comment type="similarity">
    <text evidence="1">Belongs to the sigma-70 factor family. ECF subfamily.</text>
</comment>
<evidence type="ECO:0000256" key="1">
    <source>
        <dbReference type="ARBA" id="ARBA00010641"/>
    </source>
</evidence>
<dbReference type="InterPro" id="IPR007627">
    <property type="entry name" value="RNA_pol_sigma70_r2"/>
</dbReference>
<dbReference type="EMBL" id="DF967972">
    <property type="protein sequence ID" value="GAP12442.1"/>
    <property type="molecule type" value="Genomic_DNA"/>
</dbReference>
<dbReference type="AlphaFoldDB" id="A0A0S7BG76"/>
<keyword evidence="9" id="KW-1185">Reference proteome</keyword>
<dbReference type="NCBIfam" id="TIGR02937">
    <property type="entry name" value="sigma70-ECF"/>
    <property type="match status" value="1"/>
</dbReference>
<evidence type="ECO:0000313" key="9">
    <source>
        <dbReference type="Proteomes" id="UP000055060"/>
    </source>
</evidence>
<keyword evidence="5" id="KW-0804">Transcription</keyword>
<dbReference type="InterPro" id="IPR036388">
    <property type="entry name" value="WH-like_DNA-bd_sf"/>
</dbReference>
<evidence type="ECO:0000256" key="3">
    <source>
        <dbReference type="ARBA" id="ARBA00023082"/>
    </source>
</evidence>
<evidence type="ECO:0000259" key="6">
    <source>
        <dbReference type="Pfam" id="PF04542"/>
    </source>
</evidence>
<name>A0A0S7BG76_9CHLR</name>
<evidence type="ECO:0000259" key="7">
    <source>
        <dbReference type="Pfam" id="PF08281"/>
    </source>
</evidence>
<dbReference type="Pfam" id="PF08281">
    <property type="entry name" value="Sigma70_r4_2"/>
    <property type="match status" value="1"/>
</dbReference>
<accession>A0A0S7BG76</accession>
<dbReference type="InterPro" id="IPR039425">
    <property type="entry name" value="RNA_pol_sigma-70-like"/>
</dbReference>
<dbReference type="Proteomes" id="UP000055060">
    <property type="component" value="Unassembled WGS sequence"/>
</dbReference>
<dbReference type="Gene3D" id="1.10.10.10">
    <property type="entry name" value="Winged helix-like DNA-binding domain superfamily/Winged helix DNA-binding domain"/>
    <property type="match status" value="1"/>
</dbReference>
<keyword evidence="2" id="KW-0805">Transcription regulation</keyword>
<dbReference type="GO" id="GO:0016987">
    <property type="term" value="F:sigma factor activity"/>
    <property type="evidence" value="ECO:0007669"/>
    <property type="project" value="UniProtKB-KW"/>
</dbReference>
<gene>
    <name evidence="8" type="ORF">LARV_00177</name>
</gene>
<dbReference type="GO" id="GO:0003677">
    <property type="term" value="F:DNA binding"/>
    <property type="evidence" value="ECO:0007669"/>
    <property type="project" value="UniProtKB-KW"/>
</dbReference>
<dbReference type="InterPro" id="IPR014284">
    <property type="entry name" value="RNA_pol_sigma-70_dom"/>
</dbReference>
<evidence type="ECO:0000256" key="5">
    <source>
        <dbReference type="ARBA" id="ARBA00023163"/>
    </source>
</evidence>
<dbReference type="InterPro" id="IPR013324">
    <property type="entry name" value="RNA_pol_sigma_r3/r4-like"/>
</dbReference>
<dbReference type="InterPro" id="IPR013325">
    <property type="entry name" value="RNA_pol_sigma_r2"/>
</dbReference>
<evidence type="ECO:0000256" key="2">
    <source>
        <dbReference type="ARBA" id="ARBA00023015"/>
    </source>
</evidence>
<keyword evidence="4" id="KW-0238">DNA-binding</keyword>
<feature type="domain" description="RNA polymerase sigma-70 region 2" evidence="6">
    <location>
        <begin position="21"/>
        <end position="82"/>
    </location>
</feature>
<organism evidence="8">
    <name type="scientific">Longilinea arvoryzae</name>
    <dbReference type="NCBI Taxonomy" id="360412"/>
    <lineage>
        <taxon>Bacteria</taxon>
        <taxon>Bacillati</taxon>
        <taxon>Chloroflexota</taxon>
        <taxon>Anaerolineae</taxon>
        <taxon>Anaerolineales</taxon>
        <taxon>Anaerolineaceae</taxon>
        <taxon>Longilinea</taxon>
    </lineage>
</organism>
<dbReference type="OrthoDB" id="9780326at2"/>
<dbReference type="STRING" id="360412.LARV_00177"/>
<dbReference type="InterPro" id="IPR013249">
    <property type="entry name" value="RNA_pol_sigma70_r4_t2"/>
</dbReference>
<keyword evidence="3" id="KW-0731">Sigma factor</keyword>
<dbReference type="PANTHER" id="PTHR43133">
    <property type="entry name" value="RNA POLYMERASE ECF-TYPE SIGMA FACTO"/>
    <property type="match status" value="1"/>
</dbReference>
<dbReference type="RefSeq" id="WP_075071867.1">
    <property type="nucleotide sequence ID" value="NZ_DF967972.1"/>
</dbReference>
<dbReference type="PANTHER" id="PTHR43133:SF8">
    <property type="entry name" value="RNA POLYMERASE SIGMA FACTOR HI_1459-RELATED"/>
    <property type="match status" value="1"/>
</dbReference>
<proteinExistence type="inferred from homology"/>
<evidence type="ECO:0000313" key="8">
    <source>
        <dbReference type="EMBL" id="GAP12442.1"/>
    </source>
</evidence>
<dbReference type="Gene3D" id="1.10.1740.10">
    <property type="match status" value="1"/>
</dbReference>
<dbReference type="CDD" id="cd06171">
    <property type="entry name" value="Sigma70_r4"/>
    <property type="match status" value="1"/>
</dbReference>
<dbReference type="GO" id="GO:0006352">
    <property type="term" value="P:DNA-templated transcription initiation"/>
    <property type="evidence" value="ECO:0007669"/>
    <property type="project" value="InterPro"/>
</dbReference>
<sequence>MSDRESIRRLKNGDIGGLETLIARYQLKAVRAAYFIVQDEPTAEDIVQDTFLHICERIRYFDEARPFEPYLMRSVINAALNVAKQCERYAPASNDCSPDGLDRLLAQAESVETQVEFSEIKRQILEAIASLPARQRAAVVQRYYLDMSEQEMAAALSAAPGTVKWLLNAARSRLRALLGGERSAK</sequence>
<evidence type="ECO:0000256" key="4">
    <source>
        <dbReference type="ARBA" id="ARBA00023125"/>
    </source>
</evidence>